<protein>
    <submittedName>
        <fullName evidence="3">ATP-dependent helicase/deoxyribonuclease subunit B</fullName>
        <ecNumber evidence="3">3.6.4.12</ecNumber>
    </submittedName>
</protein>
<dbReference type="InterPro" id="IPR038726">
    <property type="entry name" value="PDDEXK_AddAB-type"/>
</dbReference>
<dbReference type="KEGG" id="pcor:KS4_04720"/>
<evidence type="ECO:0000259" key="2">
    <source>
        <dbReference type="Pfam" id="PF12705"/>
    </source>
</evidence>
<dbReference type="SUPFAM" id="SSF52540">
    <property type="entry name" value="P-loop containing nucleoside triphosphate hydrolases"/>
    <property type="match status" value="1"/>
</dbReference>
<keyword evidence="3" id="KW-0547">Nucleotide-binding</keyword>
<gene>
    <name evidence="3" type="primary">addB</name>
    <name evidence="3" type="ORF">KS4_04720</name>
</gene>
<keyword evidence="3" id="KW-0347">Helicase</keyword>
<reference evidence="3 4" key="1">
    <citation type="submission" date="2019-02" db="EMBL/GenBank/DDBJ databases">
        <title>Deep-cultivation of Planctomycetes and their phenomic and genomic characterization uncovers novel biology.</title>
        <authorList>
            <person name="Wiegand S."/>
            <person name="Jogler M."/>
            <person name="Boedeker C."/>
            <person name="Pinto D."/>
            <person name="Vollmers J."/>
            <person name="Rivas-Marin E."/>
            <person name="Kohn T."/>
            <person name="Peeters S.H."/>
            <person name="Heuer A."/>
            <person name="Rast P."/>
            <person name="Oberbeckmann S."/>
            <person name="Bunk B."/>
            <person name="Jeske O."/>
            <person name="Meyerdierks A."/>
            <person name="Storesund J.E."/>
            <person name="Kallscheuer N."/>
            <person name="Luecker S."/>
            <person name="Lage O.M."/>
            <person name="Pohl T."/>
            <person name="Merkel B.J."/>
            <person name="Hornburger P."/>
            <person name="Mueller R.-W."/>
            <person name="Bruemmer F."/>
            <person name="Labrenz M."/>
            <person name="Spormann A.M."/>
            <person name="Op den Camp H."/>
            <person name="Overmann J."/>
            <person name="Amann R."/>
            <person name="Jetten M.S.M."/>
            <person name="Mascher T."/>
            <person name="Medema M.H."/>
            <person name="Devos D.P."/>
            <person name="Kaster A.-K."/>
            <person name="Ovreas L."/>
            <person name="Rohde M."/>
            <person name="Galperin M.Y."/>
            <person name="Jogler C."/>
        </authorList>
    </citation>
    <scope>NUCLEOTIDE SEQUENCE [LARGE SCALE GENOMIC DNA]</scope>
    <source>
        <strain evidence="3 4">KS4</strain>
    </source>
</reference>
<dbReference type="EMBL" id="CP036425">
    <property type="protein sequence ID" value="QDU32440.1"/>
    <property type="molecule type" value="Genomic_DNA"/>
</dbReference>
<feature type="region of interest" description="Disordered" evidence="1">
    <location>
        <begin position="124"/>
        <end position="143"/>
    </location>
</feature>
<keyword evidence="4" id="KW-1185">Reference proteome</keyword>
<dbReference type="InterPro" id="IPR027417">
    <property type="entry name" value="P-loop_NTPase"/>
</dbReference>
<keyword evidence="3" id="KW-0378">Hydrolase</keyword>
<dbReference type="AlphaFoldDB" id="A0A517YQF2"/>
<sequence>MRGYTGGMESERIFLGWDRPALSAAVEFLYERYAPHPPHPPHLPRSPRPRKLACGGERDDDLRAGSGAGLEVGSDAIGGGEVANGGLDGRLGDDVAGHPVIGGHGLDEGVRISNGELDDQCAAGQRAGLEVESDATGGGEVSNGELEEDLRAGSGSGSGSGAGLEVGSDEQGGDGVWDMRDVVVVVPVARAGRRLLELLVQKSEERGGCKGNMPRSIAATNGELNGRLSDVARHPLTAGQGLDEGVSVSNGELDDECAVSQGSGLEDEDDGTGGGGGGLFPPRIVTVGQLPELFYEPKAGVADGLRSRLVRLSVLQEKGQRFVEVLKGRGGEVKDGDEMRIGGADWGVVQQLEKLSVDLAGGLLRVEQVLERCDELGIDLGGEGAAARWQAAGILEEMYHERLAEVGLVDRQRERLELIAACGSAYQGDLVLVGIADQNQMLNTMLHQVSADENREGRLSALVHCDEAHAEGFDEVGGLVSHYWADQEVVIGDEMLRFVERENETGGEVVRLLAEVGQSLKSNGKLDSGSSDIEEHPVTSGHGLEENVYVSNGGLDEKCAASQGPGLGDVDDATGGGGGLGFDAVTVGLCDEGMAGEVERAMGLAGVKGRYAGGKAMMWSGPVVLLGMLGRYADGKRWEDFAAVMRHVDMEIYVQGLDGDHESNQELGEVSRERMNGVLDGHLWRLDRYAMRCVPMSVEEVVREHGDEGGMVGVLKGILEGLLPGDVGGKQGVGEWAVEIGKMMGRVYEGRELKRYDRVDEPMYQCLKGLGGVLREMVGLGEDWEGMGEVSFSEAVVLVLGELKEAGVSPLGGERAVELMGVLDLQMDDARGLVLCGFNEGRLPASRNADAFLPDGLRKGLGLMDNGRRYARDVMLVNALIRSREVVRFVSARKSREGDPLMPSRLMLACGDEGIVRRVMGFYEEGKKRGDEVGLLKAGKTAHDFLIAKPWDGKTVEKMRVTGFRDYLACPYRFYLKHVEGLERMDDEVVELDGAGFGLLGHQVLELFGREVGIRDSANAVEVMGYLSDRLDEVVKAWYGKRMRATLRVQVAQLRERLNWFAGEQAKRVMQGWRICGDWVEWKHEMKVDVDGEAMRIVGKIDRIDVHETHGLCLIDYKTGDGGRKPEETHRRGGEWVDLQLPLYMDLVRDARLSGLEKGLSVGYMNLPRKLEETGFKAAVWDEQMLASARDVRDEVIRKVRGQVFWPPAERQGVRYEDGFERLCGDKVFDREELIERSWEVK</sequence>
<dbReference type="GO" id="GO:0016787">
    <property type="term" value="F:hydrolase activity"/>
    <property type="evidence" value="ECO:0007669"/>
    <property type="project" value="UniProtKB-KW"/>
</dbReference>
<feature type="region of interest" description="Disordered" evidence="1">
    <location>
        <begin position="149"/>
        <end position="175"/>
    </location>
</feature>
<evidence type="ECO:0000256" key="1">
    <source>
        <dbReference type="SAM" id="MobiDB-lite"/>
    </source>
</evidence>
<feature type="region of interest" description="Disordered" evidence="1">
    <location>
        <begin position="36"/>
        <end position="66"/>
    </location>
</feature>
<name>A0A517YQF2_9BACT</name>
<organism evidence="3 4">
    <name type="scientific">Poriferisphaera corsica</name>
    <dbReference type="NCBI Taxonomy" id="2528020"/>
    <lineage>
        <taxon>Bacteria</taxon>
        <taxon>Pseudomonadati</taxon>
        <taxon>Planctomycetota</taxon>
        <taxon>Phycisphaerae</taxon>
        <taxon>Phycisphaerales</taxon>
        <taxon>Phycisphaeraceae</taxon>
        <taxon>Poriferisphaera</taxon>
    </lineage>
</organism>
<feature type="domain" description="PD-(D/E)XK endonuclease-like" evidence="2">
    <location>
        <begin position="962"/>
        <end position="1208"/>
    </location>
</feature>
<evidence type="ECO:0000313" key="3">
    <source>
        <dbReference type="EMBL" id="QDU32440.1"/>
    </source>
</evidence>
<accession>A0A517YQF2</accession>
<dbReference type="Proteomes" id="UP000317369">
    <property type="component" value="Chromosome"/>
</dbReference>
<dbReference type="EC" id="3.6.4.12" evidence="3"/>
<evidence type="ECO:0000313" key="4">
    <source>
        <dbReference type="Proteomes" id="UP000317369"/>
    </source>
</evidence>
<feature type="compositionally biased region" description="Gly residues" evidence="1">
    <location>
        <begin position="154"/>
        <end position="164"/>
    </location>
</feature>
<dbReference type="GO" id="GO:0003678">
    <property type="term" value="F:DNA helicase activity"/>
    <property type="evidence" value="ECO:0007669"/>
    <property type="project" value="UniProtKB-EC"/>
</dbReference>
<keyword evidence="3" id="KW-0067">ATP-binding</keyword>
<proteinExistence type="predicted"/>
<dbReference type="Gene3D" id="3.90.320.10">
    <property type="match status" value="1"/>
</dbReference>
<dbReference type="Pfam" id="PF12705">
    <property type="entry name" value="PDDEXK_1"/>
    <property type="match status" value="1"/>
</dbReference>
<feature type="region of interest" description="Disordered" evidence="1">
    <location>
        <begin position="257"/>
        <end position="278"/>
    </location>
</feature>
<dbReference type="InterPro" id="IPR011604">
    <property type="entry name" value="PDDEXK-like_dom_sf"/>
</dbReference>